<dbReference type="InterPro" id="IPR008894">
    <property type="entry name" value="QdtA_cupin_dom"/>
</dbReference>
<evidence type="ECO:0000259" key="1">
    <source>
        <dbReference type="Pfam" id="PF05523"/>
    </source>
</evidence>
<dbReference type="InterPro" id="IPR014710">
    <property type="entry name" value="RmlC-like_jellyroll"/>
</dbReference>
<feature type="domain" description="Sugar 3,4-ketoisomerase QdtA cupin" evidence="1">
    <location>
        <begin position="22"/>
        <end position="132"/>
    </location>
</feature>
<reference evidence="2 3" key="1">
    <citation type="submission" date="2024-04" db="EMBL/GenBank/DDBJ databases">
        <title>Human intestinal bacterial collection.</title>
        <authorList>
            <person name="Pauvert C."/>
            <person name="Hitch T.C.A."/>
            <person name="Clavel T."/>
        </authorList>
    </citation>
    <scope>NUCLEOTIDE SEQUENCE [LARGE SCALE GENOMIC DNA]</scope>
    <source>
        <strain evidence="2 3">CLA-AA-H174</strain>
    </source>
</reference>
<dbReference type="RefSeq" id="WP_298528871.1">
    <property type="nucleotide sequence ID" value="NZ_JBBNFG020000017.1"/>
</dbReference>
<evidence type="ECO:0000313" key="3">
    <source>
        <dbReference type="Proteomes" id="UP001465717"/>
    </source>
</evidence>
<proteinExistence type="predicted"/>
<evidence type="ECO:0000313" key="2">
    <source>
        <dbReference type="EMBL" id="MEQ2507793.1"/>
    </source>
</evidence>
<sequence length="136" mass="15226">MKDIGKIISFGNAHPSASFPVQAESNTDVPFHIRRTYWTYDIPAGAARGGHAHRECLEVIIAASGSFTVTLDDGNRKQSYLLNRPDQGLLVNTGIWRTLENFSAGSVCLVLASELYEEADYIYDYDEFLKYARHHA</sequence>
<dbReference type="Proteomes" id="UP001465717">
    <property type="component" value="Unassembled WGS sequence"/>
</dbReference>
<gene>
    <name evidence="2" type="ORF">AAAT87_05765</name>
</gene>
<dbReference type="CDD" id="cd20292">
    <property type="entry name" value="cupin_QdtA-like"/>
    <property type="match status" value="1"/>
</dbReference>
<dbReference type="Gene3D" id="2.60.120.10">
    <property type="entry name" value="Jelly Rolls"/>
    <property type="match status" value="1"/>
</dbReference>
<organism evidence="2 3">
    <name type="scientific">Segatella sinensis</name>
    <dbReference type="NCBI Taxonomy" id="3085167"/>
    <lineage>
        <taxon>Bacteria</taxon>
        <taxon>Pseudomonadati</taxon>
        <taxon>Bacteroidota</taxon>
        <taxon>Bacteroidia</taxon>
        <taxon>Bacteroidales</taxon>
        <taxon>Prevotellaceae</taxon>
        <taxon>Segatella</taxon>
    </lineage>
</organism>
<protein>
    <submittedName>
        <fullName evidence="2">FdtA/QdtA family cupin domain-containing protein</fullName>
    </submittedName>
</protein>
<accession>A0ABV1FXA5</accession>
<comment type="caution">
    <text evidence="2">The sequence shown here is derived from an EMBL/GenBank/DDBJ whole genome shotgun (WGS) entry which is preliminary data.</text>
</comment>
<name>A0ABV1FXA5_9BACT</name>
<keyword evidence="3" id="KW-1185">Reference proteome</keyword>
<dbReference type="Pfam" id="PF05523">
    <property type="entry name" value="FdtA"/>
    <property type="match status" value="1"/>
</dbReference>
<dbReference type="EMBL" id="JBBNGE010000014">
    <property type="protein sequence ID" value="MEQ2507793.1"/>
    <property type="molecule type" value="Genomic_DNA"/>
</dbReference>
<dbReference type="SUPFAM" id="SSF51182">
    <property type="entry name" value="RmlC-like cupins"/>
    <property type="match status" value="1"/>
</dbReference>
<dbReference type="InterPro" id="IPR011051">
    <property type="entry name" value="RmlC_Cupin_sf"/>
</dbReference>